<dbReference type="KEGG" id="bva:BVAF_033"/>
<dbReference type="RefSeq" id="WP_013516372.1">
    <property type="nucleotide sequence ID" value="NC_014909.2"/>
</dbReference>
<gene>
    <name evidence="1" type="primary">holC</name>
    <name evidence="1" type="ordered locus">BVAF_033</name>
</gene>
<evidence type="ECO:0000313" key="2">
    <source>
        <dbReference type="Proteomes" id="UP000007464"/>
    </source>
</evidence>
<reference evidence="1 2" key="1">
    <citation type="journal article" date="2010" name="BMC Genomics">
        <title>Unprecedented loss of ammonia assimilation capability in a urease-encoding bacterial mutualist.</title>
        <authorList>
            <person name="Williams L.E."/>
            <person name="Wernegreen J.J."/>
        </authorList>
    </citation>
    <scope>NUCLEOTIDE SEQUENCE [LARGE SCALE GENOMIC DNA]</scope>
    <source>
        <strain evidence="1 2">BVAF</strain>
    </source>
</reference>
<dbReference type="OrthoDB" id="5297568at2"/>
<dbReference type="GO" id="GO:0003677">
    <property type="term" value="F:DNA binding"/>
    <property type="evidence" value="ECO:0007669"/>
    <property type="project" value="InterPro"/>
</dbReference>
<dbReference type="GO" id="GO:0032298">
    <property type="term" value="P:positive regulation of DNA-templated DNA replication initiation"/>
    <property type="evidence" value="ECO:0007669"/>
    <property type="project" value="TreeGrafter"/>
</dbReference>
<sequence>MSNIKKGIFYILPSINSNAELSFKENFACHLSKIMWRSGKSILIACENKNQALKINNSLWNVDNNSFLPNDLLRKNTHYTPITIYWEQCCYHNNLLKDTLINLMKINKDFFFNFNEIIDFVPSTNILKKLARIRYKTLQNIGFDLKVSNTSNFKINNINK</sequence>
<dbReference type="Gene3D" id="3.40.50.10110">
    <property type="entry name" value="DNA polymerase III subunit chi"/>
    <property type="match status" value="1"/>
</dbReference>
<dbReference type="GO" id="GO:0006260">
    <property type="term" value="P:DNA replication"/>
    <property type="evidence" value="ECO:0007669"/>
    <property type="project" value="InterPro"/>
</dbReference>
<dbReference type="PANTHER" id="PTHR38767">
    <property type="entry name" value="DNA POLYMERASE III SUBUNIT CHI"/>
    <property type="match status" value="1"/>
</dbReference>
<dbReference type="InterPro" id="IPR007459">
    <property type="entry name" value="DNA_pol3_chi"/>
</dbReference>
<dbReference type="STRING" id="859654.BVAF_033"/>
<keyword evidence="2" id="KW-1185">Reference proteome</keyword>
<organism evidence="1 2">
    <name type="scientific">Blochmanniella vafra (strain BVAF)</name>
    <dbReference type="NCBI Taxonomy" id="859654"/>
    <lineage>
        <taxon>Bacteria</taxon>
        <taxon>Pseudomonadati</taxon>
        <taxon>Pseudomonadota</taxon>
        <taxon>Gammaproteobacteria</taxon>
        <taxon>Enterobacterales</taxon>
        <taxon>Enterobacteriaceae</taxon>
        <taxon>ant endosymbionts</taxon>
        <taxon>Candidatus Blochmanniella</taxon>
    </lineage>
</organism>
<dbReference type="HOGENOM" id="CLU_131584_0_0_6"/>
<dbReference type="GO" id="GO:0003887">
    <property type="term" value="F:DNA-directed DNA polymerase activity"/>
    <property type="evidence" value="ECO:0007669"/>
    <property type="project" value="InterPro"/>
</dbReference>
<name>E8Q6K6_BLOVB</name>
<protein>
    <submittedName>
        <fullName evidence="1">DNA polymerase III chi subunit</fullName>
    </submittedName>
</protein>
<dbReference type="PANTHER" id="PTHR38767:SF1">
    <property type="entry name" value="DNA POLYMERASE III SUBUNIT CHI"/>
    <property type="match status" value="1"/>
</dbReference>
<dbReference type="SUPFAM" id="SSF102400">
    <property type="entry name" value="DNA polymerase III chi subunit"/>
    <property type="match status" value="1"/>
</dbReference>
<dbReference type="EMBL" id="CP002189">
    <property type="protein sequence ID" value="ADV33447.1"/>
    <property type="molecule type" value="Genomic_DNA"/>
</dbReference>
<proteinExistence type="predicted"/>
<evidence type="ECO:0000313" key="1">
    <source>
        <dbReference type="EMBL" id="ADV33447.1"/>
    </source>
</evidence>
<dbReference type="AlphaFoldDB" id="E8Q6K6"/>
<accession>E8Q6K6</accession>
<dbReference type="Proteomes" id="UP000007464">
    <property type="component" value="Chromosome"/>
</dbReference>
<dbReference type="Pfam" id="PF04364">
    <property type="entry name" value="DNA_pol3_chi"/>
    <property type="match status" value="1"/>
</dbReference>
<dbReference type="InterPro" id="IPR036768">
    <property type="entry name" value="PolIII_chi_sf"/>
</dbReference>